<name>A0A914X8N6_9BILA</name>
<dbReference type="WBParaSite" id="PSAMB.scaffold6490size9380.g28623.t1">
    <property type="protein sequence ID" value="PSAMB.scaffold6490size9380.g28623.t1"/>
    <property type="gene ID" value="PSAMB.scaffold6490size9380.g28623"/>
</dbReference>
<sequence length="244" mass="26796">MRESSDLNCVIDSAQLKFGGSFDGLLRVKQAMVPTDDQFPQLAWPAVQVFFIPDRAHYILAWAKAGKQNVTILDPAVDKANVNEAFNNTTWRQLLHLFKNRASRRGELEISWRYKNSWIRGPADTDASICCQGSFTTKTLTRAPSTIFTNSAPTSDASRRPALSSRCRVFLKRWHARTARPLTGCATSRTELVWLVSPSTGCSKEAMTSTGLDATPASFGITGCASGLLLFQTDGFVPPVNSCT</sequence>
<dbReference type="AlphaFoldDB" id="A0A914X8N6"/>
<keyword evidence="1" id="KW-1185">Reference proteome</keyword>
<evidence type="ECO:0000313" key="2">
    <source>
        <dbReference type="WBParaSite" id="PSAMB.scaffold6490size9380.g28623.t1"/>
    </source>
</evidence>
<dbReference type="Proteomes" id="UP000887566">
    <property type="component" value="Unplaced"/>
</dbReference>
<protein>
    <submittedName>
        <fullName evidence="2">Uncharacterized protein</fullName>
    </submittedName>
</protein>
<evidence type="ECO:0000313" key="1">
    <source>
        <dbReference type="Proteomes" id="UP000887566"/>
    </source>
</evidence>
<reference evidence="2" key="1">
    <citation type="submission" date="2022-11" db="UniProtKB">
        <authorList>
            <consortium name="WormBaseParasite"/>
        </authorList>
    </citation>
    <scope>IDENTIFICATION</scope>
</reference>
<organism evidence="1 2">
    <name type="scientific">Plectus sambesii</name>
    <dbReference type="NCBI Taxonomy" id="2011161"/>
    <lineage>
        <taxon>Eukaryota</taxon>
        <taxon>Metazoa</taxon>
        <taxon>Ecdysozoa</taxon>
        <taxon>Nematoda</taxon>
        <taxon>Chromadorea</taxon>
        <taxon>Plectida</taxon>
        <taxon>Plectina</taxon>
        <taxon>Plectoidea</taxon>
        <taxon>Plectidae</taxon>
        <taxon>Plectus</taxon>
    </lineage>
</organism>
<proteinExistence type="predicted"/>
<accession>A0A914X8N6</accession>